<dbReference type="GO" id="GO:0009279">
    <property type="term" value="C:cell outer membrane"/>
    <property type="evidence" value="ECO:0007669"/>
    <property type="project" value="UniProtKB-SubCell"/>
</dbReference>
<keyword evidence="8" id="KW-1185">Reference proteome</keyword>
<evidence type="ECO:0000256" key="5">
    <source>
        <dbReference type="ARBA" id="ARBA00023288"/>
    </source>
</evidence>
<dbReference type="InterPro" id="IPR042268">
    <property type="entry name" value="BamC_C"/>
</dbReference>
<comment type="subunit">
    <text evidence="6">Part of the Bam complex.</text>
</comment>
<dbReference type="Gene3D" id="3.30.530.50">
    <property type="match status" value="1"/>
</dbReference>
<gene>
    <name evidence="6" type="primary">bamC</name>
    <name evidence="7" type="ORF">SAMN04488540_105101</name>
</gene>
<dbReference type="AlphaFoldDB" id="A0A1G8R924"/>
<dbReference type="Proteomes" id="UP000199527">
    <property type="component" value="Unassembled WGS sequence"/>
</dbReference>
<dbReference type="GO" id="GO:0051205">
    <property type="term" value="P:protein insertion into membrane"/>
    <property type="evidence" value="ECO:0007669"/>
    <property type="project" value="UniProtKB-UniRule"/>
</dbReference>
<dbReference type="EMBL" id="FNEM01000005">
    <property type="protein sequence ID" value="SDJ13467.1"/>
    <property type="molecule type" value="Genomic_DNA"/>
</dbReference>
<evidence type="ECO:0000313" key="8">
    <source>
        <dbReference type="Proteomes" id="UP000199527"/>
    </source>
</evidence>
<proteinExistence type="inferred from homology"/>
<dbReference type="PROSITE" id="PS51257">
    <property type="entry name" value="PROKAR_LIPOPROTEIN"/>
    <property type="match status" value="1"/>
</dbReference>
<reference evidence="8" key="1">
    <citation type="submission" date="2016-10" db="EMBL/GenBank/DDBJ databases">
        <authorList>
            <person name="Varghese N."/>
            <person name="Submissions S."/>
        </authorList>
    </citation>
    <scope>NUCLEOTIDE SEQUENCE [LARGE SCALE GENOMIC DNA]</scope>
    <source>
        <strain evidence="8">DSM 23317</strain>
    </source>
</reference>
<keyword evidence="4 6" id="KW-0998">Cell outer membrane</keyword>
<comment type="subcellular location">
    <subcellularLocation>
        <location evidence="6">Cell outer membrane</location>
        <topology evidence="6">Lipid-anchor</topology>
    </subcellularLocation>
</comment>
<keyword evidence="1 6" id="KW-0732">Signal</keyword>
<keyword evidence="5 6" id="KW-0449">Lipoprotein</keyword>
<name>A0A1G8R924_9GAMM</name>
<dbReference type="Pfam" id="PF06804">
    <property type="entry name" value="Lipoprotein_18"/>
    <property type="match status" value="1"/>
</dbReference>
<dbReference type="HAMAP" id="MF_00924">
    <property type="entry name" value="OM_assembly_BamC"/>
    <property type="match status" value="1"/>
</dbReference>
<comment type="similarity">
    <text evidence="6">Belongs to the BamC family.</text>
</comment>
<organism evidence="7 8">
    <name type="scientific">Ferrimonas sediminum</name>
    <dbReference type="NCBI Taxonomy" id="718193"/>
    <lineage>
        <taxon>Bacteria</taxon>
        <taxon>Pseudomonadati</taxon>
        <taxon>Pseudomonadota</taxon>
        <taxon>Gammaproteobacteria</taxon>
        <taxon>Alteromonadales</taxon>
        <taxon>Ferrimonadaceae</taxon>
        <taxon>Ferrimonas</taxon>
    </lineage>
</organism>
<sequence>MKRVLLGVLVVSALAGCSTPLERRQPSGSYDYTTQPEPVSLKVPQQLKTPAISSEFQLPGPTTGSQAMGARVDVRPPLQVLPLAPGTRLQEGADSVTVLIENQFEDINLKQEMLENLTKFLAHKSIPLTDTDSGAGVLKTDWIETVEEFGGSIWGKDEYRLRQRYQFNVEVKDNGRTGALTIELTDHEELIDEQDQDVILTDSDKRRYSIDMLNNAISYMNFQRKQERKIRQIQDSEGMALSLGKDADGHAAFTANADFERVWSRLDKVLPVLGFTVKDLDKSQGTYYVDYDPNQGFWASLWGDNDLLALKSGAYRIKLSEKNDVSFISFLDADGQPLDDELVTSLYEQFAQYMKKNARSL</sequence>
<evidence type="ECO:0000313" key="7">
    <source>
        <dbReference type="EMBL" id="SDJ13467.1"/>
    </source>
</evidence>
<keyword evidence="3 6" id="KW-0564">Palmitate</keyword>
<comment type="function">
    <text evidence="6">Part of the outer membrane protein assembly complex, which is involved in assembly and insertion of beta-barrel proteins into the outer membrane.</text>
</comment>
<evidence type="ECO:0000256" key="2">
    <source>
        <dbReference type="ARBA" id="ARBA00023136"/>
    </source>
</evidence>
<evidence type="ECO:0000256" key="4">
    <source>
        <dbReference type="ARBA" id="ARBA00023237"/>
    </source>
</evidence>
<dbReference type="InterPro" id="IPR014524">
    <property type="entry name" value="BamC"/>
</dbReference>
<dbReference type="GO" id="GO:0043165">
    <property type="term" value="P:Gram-negative-bacterium-type cell outer membrane assembly"/>
    <property type="evidence" value="ECO:0007669"/>
    <property type="project" value="UniProtKB-UniRule"/>
</dbReference>
<dbReference type="RefSeq" id="WP_176819238.1">
    <property type="nucleotide sequence ID" value="NZ_FNEM01000005.1"/>
</dbReference>
<dbReference type="InterPro" id="IPR010653">
    <property type="entry name" value="NlpB/DapX"/>
</dbReference>
<evidence type="ECO:0000256" key="6">
    <source>
        <dbReference type="HAMAP-Rule" id="MF_00924"/>
    </source>
</evidence>
<dbReference type="Gene3D" id="3.30.310.170">
    <property type="entry name" value="Outer membrane protein assembly factor BamC"/>
    <property type="match status" value="1"/>
</dbReference>
<evidence type="ECO:0000256" key="3">
    <source>
        <dbReference type="ARBA" id="ARBA00023139"/>
    </source>
</evidence>
<protein>
    <recommendedName>
        <fullName evidence="6">Outer membrane protein assembly factor BamC</fullName>
    </recommendedName>
</protein>
<evidence type="ECO:0000256" key="1">
    <source>
        <dbReference type="ARBA" id="ARBA00022729"/>
    </source>
</evidence>
<keyword evidence="2 6" id="KW-0472">Membrane</keyword>
<accession>A0A1G8R924</accession>